<proteinExistence type="inferred from homology"/>
<evidence type="ECO:0000256" key="1">
    <source>
        <dbReference type="ARBA" id="ARBA00038494"/>
    </source>
</evidence>
<dbReference type="InterPro" id="IPR029044">
    <property type="entry name" value="Nucleotide-diphossugar_trans"/>
</dbReference>
<dbReference type="SUPFAM" id="SSF53448">
    <property type="entry name" value="Nucleotide-diphospho-sugar transferases"/>
    <property type="match status" value="2"/>
</dbReference>
<dbReference type="PANTHER" id="PTHR43630:SF2">
    <property type="entry name" value="GLYCOSYLTRANSFERASE"/>
    <property type="match status" value="1"/>
</dbReference>
<dbReference type="PANTHER" id="PTHR43630">
    <property type="entry name" value="POLY-BETA-1,6-N-ACETYL-D-GLUCOSAMINE SYNTHASE"/>
    <property type="match status" value="1"/>
</dbReference>
<dbReference type="GO" id="GO:0016740">
    <property type="term" value="F:transferase activity"/>
    <property type="evidence" value="ECO:0007669"/>
    <property type="project" value="UniProtKB-KW"/>
</dbReference>
<dbReference type="Pfam" id="PF00535">
    <property type="entry name" value="Glycos_transf_2"/>
    <property type="match status" value="2"/>
</dbReference>
<feature type="domain" description="Glycosyltransferase 2-like" evidence="2">
    <location>
        <begin position="22"/>
        <end position="144"/>
    </location>
</feature>
<feature type="domain" description="Glycosyltransferase 2-like" evidence="2">
    <location>
        <begin position="296"/>
        <end position="382"/>
    </location>
</feature>
<organism evidence="3">
    <name type="scientific">Moraxella bovis Epp63</name>
    <dbReference type="NCBI Taxonomy" id="387425"/>
    <lineage>
        <taxon>Bacteria</taxon>
        <taxon>Pseudomonadati</taxon>
        <taxon>Pseudomonadota</taxon>
        <taxon>Gammaproteobacteria</taxon>
        <taxon>Moraxellales</taxon>
        <taxon>Moraxellaceae</taxon>
        <taxon>Moraxella</taxon>
    </lineage>
</organism>
<dbReference type="InterPro" id="IPR001173">
    <property type="entry name" value="Glyco_trans_2-like"/>
</dbReference>
<keyword evidence="3" id="KW-0808">Transferase</keyword>
<reference evidence="3" key="1">
    <citation type="journal article" date="2016" name="Carbohydr. Res.">
        <title>Identification and characterisation of a biosynthetic locus for Moraxella bovis lipo-oligosaccharide.</title>
        <authorList>
            <person name="Faglin I."/>
            <person name="Darren Grice I."/>
            <person name="Ratnayake S.R.A.M.Eranda."/>
            <person name="Daal T.-M."/>
            <person name="Singh S."/>
            <person name="Wilson J.C."/>
            <person name="Peak I.R."/>
        </authorList>
    </citation>
    <scope>NUCLEOTIDE SEQUENCE</scope>
    <source>
        <strain evidence="3">Epp63</strain>
    </source>
</reference>
<protein>
    <submittedName>
        <fullName evidence="3">Bifunctional glucosyltransferase</fullName>
    </submittedName>
</protein>
<dbReference type="EMBL" id="KP795984">
    <property type="protein sequence ID" value="ALX87192.1"/>
    <property type="molecule type" value="Genomic_DNA"/>
</dbReference>
<dbReference type="Gene3D" id="3.90.550.10">
    <property type="entry name" value="Spore Coat Polysaccharide Biosynthesis Protein SpsA, Chain A"/>
    <property type="match status" value="2"/>
</dbReference>
<comment type="similarity">
    <text evidence="1">Belongs to the glycosyltransferase 2 family. WaaE/KdtX subfamily.</text>
</comment>
<name>A0A0U4GXU7_MORBO</name>
<dbReference type="CDD" id="cd02511">
    <property type="entry name" value="Beta4Glucosyltransferase"/>
    <property type="match status" value="2"/>
</dbReference>
<sequence>MVSQGIANTLDCGVLAMSYSLSVVMIIKNEAHNLAISLPALDGLANEIIILDSGSTDNSRQIAEQYGAKWFVNTNWQGFGKQRQFAQSYATGEWILALDADEEITDELKQSILTVIKNPPNDTVYGLKRLDFIAGRQIDNPYWSVKAYWRLFPKQFGFNDLLVHESLDTTNAKTQVLSGFLHHHTAPDLEFLLQKRLSYAKTWANEKHQKGKKSSLFKIISNPIWQFIRQYFLDGRFLQGKYGLIYSCLFAQYTFNKYAILYDLTHNQAEQAFLKSVEFAKSLASIDLTNKKSTLSLVMICKNESKHLKACLDTVHDLVDEIIVLDSGSTDDTRKIAEQYGAKWHVNTDWQGFGKQRQLAQSYATSDYVLVLDADERLDDSLRDSITKILHEPPQTHMVFALPRVNLFCGVEVLKRFWYADNLARLYANSHYQYNDLEVHESLDAKNATIKNLSGYLLHLTNDDFAHFVQKNIRYSDDWARDKSARGKKTKFGSVISHALFSFSREYVIRGGMLGGAYGVLHAGASSSYTFNKYLILWQLNQNKHHHQPCKITSSA</sequence>
<dbReference type="AlphaFoldDB" id="A0A0U4GXU7"/>
<accession>A0A0U4GXU7</accession>
<evidence type="ECO:0000313" key="3">
    <source>
        <dbReference type="EMBL" id="ALX87192.1"/>
    </source>
</evidence>
<evidence type="ECO:0000259" key="2">
    <source>
        <dbReference type="Pfam" id="PF00535"/>
    </source>
</evidence>